<feature type="compositionally biased region" description="Acidic residues" evidence="7">
    <location>
        <begin position="692"/>
        <end position="704"/>
    </location>
</feature>
<reference evidence="11 13" key="2">
    <citation type="journal article" date="2013" name="Nature">
        <title>Insights into bilaterian evolution from three spiralian genomes.</title>
        <authorList>
            <person name="Simakov O."/>
            <person name="Marletaz F."/>
            <person name="Cho S.J."/>
            <person name="Edsinger-Gonzales E."/>
            <person name="Havlak P."/>
            <person name="Hellsten U."/>
            <person name="Kuo D.H."/>
            <person name="Larsson T."/>
            <person name="Lv J."/>
            <person name="Arendt D."/>
            <person name="Savage R."/>
            <person name="Osoegawa K."/>
            <person name="de Jong P."/>
            <person name="Grimwood J."/>
            <person name="Chapman J.A."/>
            <person name="Shapiro H."/>
            <person name="Aerts A."/>
            <person name="Otillar R.P."/>
            <person name="Terry A.Y."/>
            <person name="Boore J.L."/>
            <person name="Grigoriev I.V."/>
            <person name="Lindberg D.R."/>
            <person name="Seaver E.C."/>
            <person name="Weisblat D.A."/>
            <person name="Putnam N.H."/>
            <person name="Rokhsar D.S."/>
        </authorList>
    </citation>
    <scope>NUCLEOTIDE SEQUENCE</scope>
</reference>
<dbReference type="PANTHER" id="PTHR24269:SF16">
    <property type="entry name" value="PROTEIN SLG1"/>
    <property type="match status" value="1"/>
</dbReference>
<keyword evidence="2 8" id="KW-0812">Transmembrane</keyword>
<keyword evidence="13" id="KW-1185">Reference proteome</keyword>
<evidence type="ECO:0000259" key="10">
    <source>
        <dbReference type="SMART" id="SM00321"/>
    </source>
</evidence>
<dbReference type="Proteomes" id="UP000015101">
    <property type="component" value="Unassembled WGS sequence"/>
</dbReference>
<evidence type="ECO:0000256" key="9">
    <source>
        <dbReference type="SAM" id="SignalP"/>
    </source>
</evidence>
<evidence type="ECO:0000256" key="6">
    <source>
        <dbReference type="ARBA" id="ARBA00023180"/>
    </source>
</evidence>
<organism evidence="12 13">
    <name type="scientific">Helobdella robusta</name>
    <name type="common">Californian leech</name>
    <dbReference type="NCBI Taxonomy" id="6412"/>
    <lineage>
        <taxon>Eukaryota</taxon>
        <taxon>Metazoa</taxon>
        <taxon>Spiralia</taxon>
        <taxon>Lophotrochozoa</taxon>
        <taxon>Annelida</taxon>
        <taxon>Clitellata</taxon>
        <taxon>Hirudinea</taxon>
        <taxon>Rhynchobdellida</taxon>
        <taxon>Glossiphoniidae</taxon>
        <taxon>Helobdella</taxon>
    </lineage>
</organism>
<dbReference type="Gene3D" id="2.60.120.260">
    <property type="entry name" value="Galactose-binding domain-like"/>
    <property type="match status" value="1"/>
</dbReference>
<keyword evidence="5 8" id="KW-0472">Membrane</keyword>
<dbReference type="HOGENOM" id="CLU_021817_0_0_1"/>
<reference evidence="13" key="1">
    <citation type="submission" date="2012-12" db="EMBL/GenBank/DDBJ databases">
        <authorList>
            <person name="Hellsten U."/>
            <person name="Grimwood J."/>
            <person name="Chapman J.A."/>
            <person name="Shapiro H."/>
            <person name="Aerts A."/>
            <person name="Otillar R.P."/>
            <person name="Terry A.Y."/>
            <person name="Boore J.L."/>
            <person name="Simakov O."/>
            <person name="Marletaz F."/>
            <person name="Cho S.-J."/>
            <person name="Edsinger-Gonzales E."/>
            <person name="Havlak P."/>
            <person name="Kuo D.-H."/>
            <person name="Larsson T."/>
            <person name="Lv J."/>
            <person name="Arendt D."/>
            <person name="Savage R."/>
            <person name="Osoegawa K."/>
            <person name="de Jong P."/>
            <person name="Lindberg D.R."/>
            <person name="Seaver E.C."/>
            <person name="Weisblat D.A."/>
            <person name="Putnam N.H."/>
            <person name="Grigoriev I.V."/>
            <person name="Rokhsar D.S."/>
        </authorList>
    </citation>
    <scope>NUCLEOTIDE SEQUENCE</scope>
</reference>
<dbReference type="KEGG" id="hro:HELRODRAFT_179740"/>
<dbReference type="InterPro" id="IPR051836">
    <property type="entry name" value="Kremen_rcpt"/>
</dbReference>
<keyword evidence="4 8" id="KW-1133">Transmembrane helix</keyword>
<accession>T1FF37</accession>
<dbReference type="EMBL" id="KB097542">
    <property type="protein sequence ID" value="ESN95144.1"/>
    <property type="molecule type" value="Genomic_DNA"/>
</dbReference>
<sequence>MLFTLYIFSVVAISMEMIVKILGAFDLKEDYIGCFKNVRSIKEKRVKSVEECENLCKAEENISLIALKNGKECNCINRLDAALPSSDCELLCTSNEACRNRENYSVYRIDQYTTHDDVWGDISEYENYFILISSINLNISYNLQRCAHFCLEVNATFFMGLEQSLCKCLYNYPDVVAPNKSELQCNEMCSDLPGSICNCHYINSQNTNLVYALRFQYEFQRGRSTYAHCTDVFTDICHVPPCKHIEFTEISDCRKGCKDGWKGESCKERDCTSNNGDCGIEMKCVEILVNKNLYVECACPFGTVRNKWQQCEVFRNNLANRLDSFLSSTYNMPGRGLMSADRLADGAYDGYMMAHTNDPKTAWVAVDLSMFYCVGFVRAYNRIMESEEMYMLINEFAVKLSRNFDINTKAGMKSNDELFLCGYGPKKALQGGNPMIVFCQNFTVLSKFVIIHQPGEREGNLALAELEIYEVGCDILNGRCGEKKCNEDRVKNGPLVIRCTDWTDVATINTPWYGCYEQVEAEFYFLEYGLTYLQCKNVCDSRDYLLSVMKAGLKCACGNILLVKGKSSIELCKKGHFTTTLVYVECEMENEFCFSFVVYTTASKAPTANTAASIMNNTTTNTALTNNITVSNLTQTTTVSQDVFANFYYIIASGSSALLLLVVVAGVVMIRRAKKNPSTSSIENVSRNDIGDKEEEEIEAEKSI</sequence>
<keyword evidence="6" id="KW-0325">Glycoprotein</keyword>
<keyword evidence="3 9" id="KW-0732">Signal</keyword>
<dbReference type="GeneID" id="20207436"/>
<evidence type="ECO:0000313" key="12">
    <source>
        <dbReference type="EnsemblMetazoa" id="HelroP179740"/>
    </source>
</evidence>
<dbReference type="InParanoid" id="T1FF37"/>
<feature type="region of interest" description="Disordered" evidence="7">
    <location>
        <begin position="679"/>
        <end position="704"/>
    </location>
</feature>
<comment type="subcellular location">
    <subcellularLocation>
        <location evidence="1">Membrane</location>
        <topology evidence="1">Single-pass membrane protein</topology>
    </subcellularLocation>
</comment>
<evidence type="ECO:0000256" key="2">
    <source>
        <dbReference type="ARBA" id="ARBA00022692"/>
    </source>
</evidence>
<evidence type="ECO:0000256" key="1">
    <source>
        <dbReference type="ARBA" id="ARBA00004167"/>
    </source>
</evidence>
<feature type="chain" id="PRO_5010980600" description="WSC domain-containing protein" evidence="9">
    <location>
        <begin position="24"/>
        <end position="704"/>
    </location>
</feature>
<dbReference type="EMBL" id="AMQM01006940">
    <property type="status" value="NOT_ANNOTATED_CDS"/>
    <property type="molecule type" value="Genomic_DNA"/>
</dbReference>
<evidence type="ECO:0000256" key="4">
    <source>
        <dbReference type="ARBA" id="ARBA00022989"/>
    </source>
</evidence>
<proteinExistence type="predicted"/>
<evidence type="ECO:0000256" key="7">
    <source>
        <dbReference type="SAM" id="MobiDB-lite"/>
    </source>
</evidence>
<dbReference type="EnsemblMetazoa" id="HelroT179740">
    <property type="protein sequence ID" value="HelroP179740"/>
    <property type="gene ID" value="HelroG179740"/>
</dbReference>
<dbReference type="InterPro" id="IPR008979">
    <property type="entry name" value="Galactose-bd-like_sf"/>
</dbReference>
<evidence type="ECO:0000256" key="8">
    <source>
        <dbReference type="SAM" id="Phobius"/>
    </source>
</evidence>
<dbReference type="PANTHER" id="PTHR24269">
    <property type="entry name" value="KREMEN PROTEIN"/>
    <property type="match status" value="1"/>
</dbReference>
<gene>
    <name evidence="12" type="primary">20207436</name>
    <name evidence="11" type="ORF">HELRODRAFT_179740</name>
</gene>
<dbReference type="SUPFAM" id="SSF49785">
    <property type="entry name" value="Galactose-binding domain-like"/>
    <property type="match status" value="1"/>
</dbReference>
<dbReference type="CTD" id="20207436"/>
<feature type="domain" description="WSC" evidence="10">
    <location>
        <begin position="28"/>
        <end position="110"/>
    </location>
</feature>
<dbReference type="SMART" id="SM00321">
    <property type="entry name" value="WSC"/>
    <property type="match status" value="1"/>
</dbReference>
<dbReference type="OrthoDB" id="6328171at2759"/>
<dbReference type="GO" id="GO:0004888">
    <property type="term" value="F:transmembrane signaling receptor activity"/>
    <property type="evidence" value="ECO:0000318"/>
    <property type="project" value="GO_Central"/>
</dbReference>
<name>T1FF37_HELRO</name>
<evidence type="ECO:0000313" key="13">
    <source>
        <dbReference type="Proteomes" id="UP000015101"/>
    </source>
</evidence>
<dbReference type="GO" id="GO:0005886">
    <property type="term" value="C:plasma membrane"/>
    <property type="evidence" value="ECO:0000318"/>
    <property type="project" value="GO_Central"/>
</dbReference>
<protein>
    <recommendedName>
        <fullName evidence="10">WSC domain-containing protein</fullName>
    </recommendedName>
</protein>
<dbReference type="InterPro" id="IPR002889">
    <property type="entry name" value="WSC_carb-bd"/>
</dbReference>
<dbReference type="AlphaFoldDB" id="T1FF37"/>
<reference evidence="12" key="3">
    <citation type="submission" date="2015-06" db="UniProtKB">
        <authorList>
            <consortium name="EnsemblMetazoa"/>
        </authorList>
    </citation>
    <scope>IDENTIFICATION</scope>
</reference>
<evidence type="ECO:0000313" key="11">
    <source>
        <dbReference type="EMBL" id="ESN95144.1"/>
    </source>
</evidence>
<evidence type="ECO:0000256" key="3">
    <source>
        <dbReference type="ARBA" id="ARBA00022729"/>
    </source>
</evidence>
<feature type="transmembrane region" description="Helical" evidence="8">
    <location>
        <begin position="647"/>
        <end position="670"/>
    </location>
</feature>
<feature type="signal peptide" evidence="9">
    <location>
        <begin position="1"/>
        <end position="23"/>
    </location>
</feature>
<evidence type="ECO:0000256" key="5">
    <source>
        <dbReference type="ARBA" id="ARBA00023136"/>
    </source>
</evidence>
<dbReference type="RefSeq" id="XP_009026792.1">
    <property type="nucleotide sequence ID" value="XM_009028544.1"/>
</dbReference>
<dbReference type="GO" id="GO:0007165">
    <property type="term" value="P:signal transduction"/>
    <property type="evidence" value="ECO:0000318"/>
    <property type="project" value="GO_Central"/>
</dbReference>